<proteinExistence type="predicted"/>
<evidence type="ECO:0000256" key="1">
    <source>
        <dbReference type="SAM" id="SignalP"/>
    </source>
</evidence>
<gene>
    <name evidence="2" type="ORF">Epro_1141</name>
</gene>
<name>A0A0G3WKW7_9BACT</name>
<dbReference type="EMBL" id="CP009498">
    <property type="protein sequence ID" value="AKL98520.1"/>
    <property type="molecule type" value="Genomic_DNA"/>
</dbReference>
<feature type="signal peptide" evidence="1">
    <location>
        <begin position="1"/>
        <end position="22"/>
    </location>
</feature>
<dbReference type="PROSITE" id="PS51257">
    <property type="entry name" value="PROKAR_LIPOPROTEIN"/>
    <property type="match status" value="1"/>
</dbReference>
<evidence type="ECO:0000313" key="3">
    <source>
        <dbReference type="Proteomes" id="UP000035337"/>
    </source>
</evidence>
<keyword evidence="1" id="KW-0732">Signal</keyword>
<reference evidence="2 3" key="1">
    <citation type="submission" date="2014-09" db="EMBL/GenBank/DDBJ databases">
        <title>Complete genome sequence of Endomicrobium proavitum.</title>
        <authorList>
            <person name="Zheng H."/>
        </authorList>
    </citation>
    <scope>NUCLEOTIDE SEQUENCE [LARGE SCALE GENOMIC DNA]</scope>
    <source>
        <strain evidence="2 3">Rsa215</strain>
    </source>
</reference>
<dbReference type="Gene3D" id="3.90.1720.10">
    <property type="entry name" value="endopeptidase domain like (from Nostoc punctiforme)"/>
    <property type="match status" value="1"/>
</dbReference>
<sequence>MKNKVLLLILFFCAITFCSCGGAVKKPLRCNLDAIAELKDRNISLPNKSANEIDNYLKTSPVWKLIARMKGKLDHGAAYIAAKSRKAIVVTYNSHSARSGHVAVVSGKKQMAYSNSFKAQVPYAWGSVNGEDPQLTLLSLQFAADKEPQMNYYVYVGE</sequence>
<dbReference type="OrthoDB" id="9850623at2"/>
<dbReference type="KEGG" id="epo:Epro_1141"/>
<feature type="chain" id="PRO_5005186218" description="Peptidase C39-like domain-containing protein" evidence="1">
    <location>
        <begin position="23"/>
        <end position="158"/>
    </location>
</feature>
<keyword evidence="3" id="KW-1185">Reference proteome</keyword>
<protein>
    <recommendedName>
        <fullName evidence="4">Peptidase C39-like domain-containing protein</fullName>
    </recommendedName>
</protein>
<organism evidence="2 3">
    <name type="scientific">Endomicrobium proavitum</name>
    <dbReference type="NCBI Taxonomy" id="1408281"/>
    <lineage>
        <taxon>Bacteria</taxon>
        <taxon>Pseudomonadati</taxon>
        <taxon>Elusimicrobiota</taxon>
        <taxon>Endomicrobiia</taxon>
        <taxon>Endomicrobiales</taxon>
        <taxon>Endomicrobiaceae</taxon>
        <taxon>Endomicrobium</taxon>
    </lineage>
</organism>
<dbReference type="Proteomes" id="UP000035337">
    <property type="component" value="Chromosome"/>
</dbReference>
<dbReference type="AlphaFoldDB" id="A0A0G3WKW7"/>
<dbReference type="STRING" id="1408281.Epro_1141"/>
<accession>A0A0G3WKW7</accession>
<evidence type="ECO:0000313" key="2">
    <source>
        <dbReference type="EMBL" id="AKL98520.1"/>
    </source>
</evidence>
<dbReference type="RefSeq" id="WP_052571132.1">
    <property type="nucleotide sequence ID" value="NZ_CP009498.1"/>
</dbReference>
<evidence type="ECO:0008006" key="4">
    <source>
        <dbReference type="Google" id="ProtNLM"/>
    </source>
</evidence>